<name>A0A8H6ZER8_9AGAR</name>
<reference evidence="1" key="1">
    <citation type="submission" date="2020-05" db="EMBL/GenBank/DDBJ databases">
        <title>Mycena genomes resolve the evolution of fungal bioluminescence.</title>
        <authorList>
            <person name="Tsai I.J."/>
        </authorList>
    </citation>
    <scope>NUCLEOTIDE SEQUENCE</scope>
    <source>
        <strain evidence="1">160909Yilan</strain>
    </source>
</reference>
<dbReference type="OrthoDB" id="2788229at2759"/>
<dbReference type="EMBL" id="JACAZH010000001">
    <property type="protein sequence ID" value="KAF7377648.1"/>
    <property type="molecule type" value="Genomic_DNA"/>
</dbReference>
<comment type="caution">
    <text evidence="1">The sequence shown here is derived from an EMBL/GenBank/DDBJ whole genome shotgun (WGS) entry which is preliminary data.</text>
</comment>
<sequence length="287" mass="32099">MPFSVPQELLDEILDNLAGDFRSLKACSLASSTMVARTRSHLFKMCHLSARHLLAFRDLLRSPNCTFIPHVRSIQAYRYSSSSEDRYFNEVAEDLRRLTNVRVLQVILNIVLDASNVDDYLLRGFFAAFPHTTRFVLLCGFGTKSFAVPLIRTLCMFPALEELQLRDTSTWRVEAAPAGVIPPPKLRSVVLTMDTNGPILAWMHVTGHLPNLSSVHLALVKLRQGPTVRAALQELGGALRHLDIEVTFTPGNYWAPSANVFDLALHPNLQTLVIRDHSDTSLSTPTR</sequence>
<dbReference type="InterPro" id="IPR032675">
    <property type="entry name" value="LRR_dom_sf"/>
</dbReference>
<protein>
    <submittedName>
        <fullName evidence="1">Uncharacterized protein</fullName>
    </submittedName>
</protein>
<dbReference type="AlphaFoldDB" id="A0A8H6ZER8"/>
<gene>
    <name evidence="1" type="ORF">MSAN_00187700</name>
</gene>
<evidence type="ECO:0000313" key="2">
    <source>
        <dbReference type="Proteomes" id="UP000623467"/>
    </source>
</evidence>
<accession>A0A8H6ZER8</accession>
<dbReference type="SUPFAM" id="SSF52047">
    <property type="entry name" value="RNI-like"/>
    <property type="match status" value="1"/>
</dbReference>
<proteinExistence type="predicted"/>
<evidence type="ECO:0000313" key="1">
    <source>
        <dbReference type="EMBL" id="KAF7377648.1"/>
    </source>
</evidence>
<dbReference type="Gene3D" id="3.80.10.10">
    <property type="entry name" value="Ribonuclease Inhibitor"/>
    <property type="match status" value="1"/>
</dbReference>
<organism evidence="1 2">
    <name type="scientific">Mycena sanguinolenta</name>
    <dbReference type="NCBI Taxonomy" id="230812"/>
    <lineage>
        <taxon>Eukaryota</taxon>
        <taxon>Fungi</taxon>
        <taxon>Dikarya</taxon>
        <taxon>Basidiomycota</taxon>
        <taxon>Agaricomycotina</taxon>
        <taxon>Agaricomycetes</taxon>
        <taxon>Agaricomycetidae</taxon>
        <taxon>Agaricales</taxon>
        <taxon>Marasmiineae</taxon>
        <taxon>Mycenaceae</taxon>
        <taxon>Mycena</taxon>
    </lineage>
</organism>
<dbReference type="Proteomes" id="UP000623467">
    <property type="component" value="Unassembled WGS sequence"/>
</dbReference>
<keyword evidence="2" id="KW-1185">Reference proteome</keyword>